<gene>
    <name evidence="1" type="ORF">GN138_01510</name>
</gene>
<accession>A0A6L6U5G7</accession>
<proteinExistence type="predicted"/>
<dbReference type="Proteomes" id="UP000478208">
    <property type="component" value="Unassembled WGS sequence"/>
</dbReference>
<evidence type="ECO:0000313" key="1">
    <source>
        <dbReference type="EMBL" id="MUU77109.1"/>
    </source>
</evidence>
<dbReference type="RefSeq" id="WP_157361547.1">
    <property type="nucleotide sequence ID" value="NZ_WOWS01000001.1"/>
</dbReference>
<comment type="caution">
    <text evidence="1">The sequence shown here is derived from an EMBL/GenBank/DDBJ whole genome shotgun (WGS) entry which is preliminary data.</text>
</comment>
<dbReference type="EMBL" id="WOWS01000001">
    <property type="protein sequence ID" value="MUU77109.1"/>
    <property type="molecule type" value="Genomic_DNA"/>
</dbReference>
<keyword evidence="2" id="KW-1185">Reference proteome</keyword>
<protein>
    <submittedName>
        <fullName evidence="1">Uncharacterized protein</fullName>
    </submittedName>
</protein>
<sequence>MQNNLFLVCPTDNLEPVINTMFSYENYFYTSLGNTFSQDKRILDNLSELIITKQIGNIFFILSSKNKIILDALGHQFFKNITGLEQLYNKIEEQKGYSKFWNNNQFQNLLFSYYLNDKINELNYNLNDSLFQPVTIKGQIYNAQHNKFYPIYSNLICREKFYFN</sequence>
<name>A0A6L6U5G7_9FLAO</name>
<organism evidence="1 2">
    <name type="scientific">Winogradskyella endarachnes</name>
    <dbReference type="NCBI Taxonomy" id="2681965"/>
    <lineage>
        <taxon>Bacteria</taxon>
        <taxon>Pseudomonadati</taxon>
        <taxon>Bacteroidota</taxon>
        <taxon>Flavobacteriia</taxon>
        <taxon>Flavobacteriales</taxon>
        <taxon>Flavobacteriaceae</taxon>
        <taxon>Winogradskyella</taxon>
    </lineage>
</organism>
<evidence type="ECO:0000313" key="2">
    <source>
        <dbReference type="Proteomes" id="UP000478208"/>
    </source>
</evidence>
<reference evidence="1 2" key="1">
    <citation type="submission" date="2019-12" db="EMBL/GenBank/DDBJ databases">
        <authorList>
            <person name="Li J."/>
        </authorList>
    </citation>
    <scope>NUCLEOTIDE SEQUENCE [LARGE SCALE GENOMIC DNA]</scope>
    <source>
        <strain evidence="1 2">HL2-2</strain>
    </source>
</reference>
<dbReference type="AlphaFoldDB" id="A0A6L6U5G7"/>